<evidence type="ECO:0000256" key="1">
    <source>
        <dbReference type="SAM" id="MobiDB-lite"/>
    </source>
</evidence>
<dbReference type="RefSeq" id="WP_025414054.1">
    <property type="nucleotide sequence ID" value="NZ_CP007129.1"/>
</dbReference>
<evidence type="ECO:0000313" key="3">
    <source>
        <dbReference type="Proteomes" id="UP000019151"/>
    </source>
</evidence>
<dbReference type="InParanoid" id="W0RQZ9"/>
<accession>W0RQZ9</accession>
<geneLocation type="plasmid" evidence="2 3">
    <name>1</name>
</geneLocation>
<dbReference type="KEGG" id="gba:J421_5190"/>
<keyword evidence="2" id="KW-0614">Plasmid</keyword>
<dbReference type="PATRIC" id="fig|861299.3.peg.5246"/>
<evidence type="ECO:0000313" key="2">
    <source>
        <dbReference type="EMBL" id="AHG92725.1"/>
    </source>
</evidence>
<dbReference type="EMBL" id="CP007129">
    <property type="protein sequence ID" value="AHG92725.1"/>
    <property type="molecule type" value="Genomic_DNA"/>
</dbReference>
<gene>
    <name evidence="2" type="ORF">J421_5190</name>
</gene>
<sequence length="1593" mass="171536">MTELRDALAAVRAARRARDDARSLLHALRLRRASDGDLAEQRRLVAGREADVRAALDGLLADRPPQRLIEAWDDGLPILLLPLRVETRWSVDASELWVRVYPDDVAITTHERLLTDAEVTHGRAYWTAYRAARTDDGRAAAWRALADRFGANRASWVALETRPTNWDLAASDASVALEFPDVPLTKPDAWTEAPHSRVLPDRFVLLAWRGETLRVNEVGRRLDDVVVVGPAPLETDDDDPSIARDPADGTLTLGTSYAWVRDFAQAIERGMAFRVPVAADDVAQGFDRLLVLGLKHSADEEDARALVEELIDGHRYAREGFEVLRQGTPTNNTDDGDSGFTGGDRADGDATVPGADPPRFVPTDDRAVATDGQRLADFLGIGYAPLLHAAGAERADHAEAVGMNRALYAGTLGYYVDQMLNEVIDEGSSGSLRRHFTDLVTGRGPIAAIRVGAQPYGVLPTSALPRWRPTATDGRDPFEPTLVRVLASFDAAWSTLVSDSAPGAAGLLDVLALHPTSAEFYQRVGYSYDYLQNLEGLAWGGASFSDVLRLMIEGSVTRTLLTQLGYAVQRADGTEKPLPLLLHLIWRHYQTRLDPLQLIDGQPLSERALVKPYDAATGATYLDWLFEHAADAAALEAQDFGTGVPRPGALLYLMLHFSLVMEAGRGAHRWLGDRGVIGDELVRSRKFLNIGPEASPSVWEVLRAPANRIVKTEASDRPLLEVLHAPQLAGDAGQGVREQRDAIAVLRALPTARLERALVEHVDTLSYRLDAWQTSLVARRLHRQRRLDAPVKERRTGVYLGAYGYLEHVRPVPGRRTPVPERTLPAQLRLGVENVSEAPGNGGYVHTPSLNHATAAALLRSGYLTHATPSEPDALAVNLTSERVRRARYLLEGVRNGQSLEVLLGIQFERGLHDWTTRTPGAVILDHLKPAFRAAFPILRTRVPQADDASGGAGAAEVKEDHQVTNGLTLASMDAAAAASFPDGVPGLPALDAAQRAALRTERDGVANTLDALRDVLTSEAAYQLALGNFDRAAAVLQSAGSGTVPPDVEVLATPRGTGIAFTQRLAVSLAAGAAPNPWPAIPLTERARLEPSLNAWLGDLLGAPDGIRCRVAALDADEQPVLETTITLADLGVQPIDVVYLVRSQAEPSGAAELEARVRDRFARDNSLGDDVVVRIAFADAGGDPAARSFAEVLPLADRLRRLLGTARPLDARHFQSASKDAPPPPDNPGRVDLAELRTRVGTRIAAVRALFPTLRAAASGTDVEAIRDALRAVADTGFSYALPLSATGVAAAELDLLARQADAVLARADALGPATDDQLAAAVAAPAAEAVALLADAVKAWMGADVLLLPRFAYHDPVALAQAEAARDELLAHVRDTVGVPLPLEEWLHGVACVRPLAHDFEMARAMADAARDEPLALSAIQLPFRAGDRWLGAEYPPTMEVVHDTVSIVRHLPPGFVVDASLPQCGLLLDEWTESVPTRAEVTGLAFNFDAPDSAPPQALLLAVSPDETGRWAWDDLVETVLDTFRRARLRAVEPDRLQDLGGIGTLLPAVMAEFSTSRGSVSLDYSFVLSDVRARALALMTSASTTPGG</sequence>
<dbReference type="HOGENOM" id="CLU_242886_0_0_0"/>
<proteinExistence type="predicted"/>
<keyword evidence="3" id="KW-1185">Reference proteome</keyword>
<protein>
    <submittedName>
        <fullName evidence="2">Uncharacterized protein</fullName>
    </submittedName>
</protein>
<feature type="region of interest" description="Disordered" evidence="1">
    <location>
        <begin position="324"/>
        <end position="360"/>
    </location>
</feature>
<dbReference type="Proteomes" id="UP000019151">
    <property type="component" value="Plasmid 1"/>
</dbReference>
<reference evidence="2 3" key="1">
    <citation type="journal article" date="2014" name="Genome Announc.">
        <title>Genome Sequence and Methylome of Soil Bacterium Gemmatirosa kalamazoonensis KBS708T, a Member of the Rarely Cultivated Gemmatimonadetes Phylum.</title>
        <authorList>
            <person name="Debruyn J.M."/>
            <person name="Radosevich M."/>
            <person name="Wommack K.E."/>
            <person name="Polson S.W."/>
            <person name="Hauser L.J."/>
            <person name="Fawaz M.N."/>
            <person name="Korlach J."/>
            <person name="Tsai Y.C."/>
        </authorList>
    </citation>
    <scope>NUCLEOTIDE SEQUENCE [LARGE SCALE GENOMIC DNA]</scope>
    <source>
        <strain evidence="2 3">KBS708</strain>
        <plasmid evidence="3">Plasmid 1</plasmid>
    </source>
</reference>
<dbReference type="OrthoDB" id="9757728at2"/>
<organism evidence="2 3">
    <name type="scientific">Gemmatirosa kalamazoonensis</name>
    <dbReference type="NCBI Taxonomy" id="861299"/>
    <lineage>
        <taxon>Bacteria</taxon>
        <taxon>Pseudomonadati</taxon>
        <taxon>Gemmatimonadota</taxon>
        <taxon>Gemmatimonadia</taxon>
        <taxon>Gemmatimonadales</taxon>
        <taxon>Gemmatimonadaceae</taxon>
        <taxon>Gemmatirosa</taxon>
    </lineage>
</organism>
<name>W0RQZ9_9BACT</name>